<organism evidence="3 4">
    <name type="scientific">Colletotrichum kahawae</name>
    <name type="common">Coffee berry disease fungus</name>
    <dbReference type="NCBI Taxonomy" id="34407"/>
    <lineage>
        <taxon>Eukaryota</taxon>
        <taxon>Fungi</taxon>
        <taxon>Dikarya</taxon>
        <taxon>Ascomycota</taxon>
        <taxon>Pezizomycotina</taxon>
        <taxon>Sordariomycetes</taxon>
        <taxon>Hypocreomycetidae</taxon>
        <taxon>Glomerellales</taxon>
        <taxon>Glomerellaceae</taxon>
        <taxon>Colletotrichum</taxon>
        <taxon>Colletotrichum gloeosporioides species complex</taxon>
    </lineage>
</organism>
<feature type="region of interest" description="Disordered" evidence="1">
    <location>
        <begin position="60"/>
        <end position="94"/>
    </location>
</feature>
<gene>
    <name evidence="3" type="ORF">CKAH01_06975</name>
</gene>
<evidence type="ECO:0000313" key="4">
    <source>
        <dbReference type="Proteomes" id="UP001281614"/>
    </source>
</evidence>
<dbReference type="EMBL" id="VYYT01000334">
    <property type="protein sequence ID" value="KAK2741634.1"/>
    <property type="molecule type" value="Genomic_DNA"/>
</dbReference>
<feature type="transmembrane region" description="Helical" evidence="2">
    <location>
        <begin position="27"/>
        <end position="49"/>
    </location>
</feature>
<dbReference type="Proteomes" id="UP001281614">
    <property type="component" value="Unassembled WGS sequence"/>
</dbReference>
<sequence length="131" mass="14356">MGTWRVEPQTTTRHDTPAGSLRVFRCVALLSFLLRVALAGLVLSVPSFLADPLQPLYFRGDPQDWTNRGPGMEGKGGGKRRGDGGGSGVKASGRVKHSRWVRLARATSVRVRYLEPAEREGGTSWVEVIIR</sequence>
<keyword evidence="2" id="KW-0812">Transmembrane</keyword>
<dbReference type="AlphaFoldDB" id="A0AAD9Y5V1"/>
<protein>
    <submittedName>
        <fullName evidence="3">Uncharacterized protein</fullName>
    </submittedName>
</protein>
<comment type="caution">
    <text evidence="3">The sequence shown here is derived from an EMBL/GenBank/DDBJ whole genome shotgun (WGS) entry which is preliminary data.</text>
</comment>
<evidence type="ECO:0000313" key="3">
    <source>
        <dbReference type="EMBL" id="KAK2741634.1"/>
    </source>
</evidence>
<name>A0AAD9Y5V1_COLKA</name>
<evidence type="ECO:0000256" key="1">
    <source>
        <dbReference type="SAM" id="MobiDB-lite"/>
    </source>
</evidence>
<accession>A0AAD9Y5V1</accession>
<keyword evidence="4" id="KW-1185">Reference proteome</keyword>
<keyword evidence="2" id="KW-1133">Transmembrane helix</keyword>
<keyword evidence="2" id="KW-0472">Membrane</keyword>
<proteinExistence type="predicted"/>
<evidence type="ECO:0000256" key="2">
    <source>
        <dbReference type="SAM" id="Phobius"/>
    </source>
</evidence>
<reference evidence="3" key="1">
    <citation type="submission" date="2023-02" db="EMBL/GenBank/DDBJ databases">
        <title>Colletotrichum kahawae CIFC_Que2 genome sequencing and assembly.</title>
        <authorList>
            <person name="Baroncelli R."/>
        </authorList>
    </citation>
    <scope>NUCLEOTIDE SEQUENCE</scope>
    <source>
        <strain evidence="3">CIFC_Que2</strain>
    </source>
</reference>